<organism evidence="2 3">
    <name type="scientific">Drechslerella dactyloides</name>
    <name type="common">Nematode-trapping fungus</name>
    <name type="synonym">Arthrobotrys dactyloides</name>
    <dbReference type="NCBI Taxonomy" id="74499"/>
    <lineage>
        <taxon>Eukaryota</taxon>
        <taxon>Fungi</taxon>
        <taxon>Dikarya</taxon>
        <taxon>Ascomycota</taxon>
        <taxon>Pezizomycotina</taxon>
        <taxon>Orbiliomycetes</taxon>
        <taxon>Orbiliales</taxon>
        <taxon>Orbiliaceae</taxon>
        <taxon>Drechslerella</taxon>
    </lineage>
</organism>
<feature type="region of interest" description="Disordered" evidence="1">
    <location>
        <begin position="197"/>
        <end position="221"/>
    </location>
</feature>
<comment type="caution">
    <text evidence="2">The sequence shown here is derived from an EMBL/GenBank/DDBJ whole genome shotgun (WGS) entry which is preliminary data.</text>
</comment>
<name>A0AAD6IWF0_DREDA</name>
<evidence type="ECO:0000313" key="2">
    <source>
        <dbReference type="EMBL" id="KAJ6259607.1"/>
    </source>
</evidence>
<accession>A0AAD6IWF0</accession>
<proteinExistence type="predicted"/>
<feature type="region of interest" description="Disordered" evidence="1">
    <location>
        <begin position="291"/>
        <end position="313"/>
    </location>
</feature>
<evidence type="ECO:0000313" key="3">
    <source>
        <dbReference type="Proteomes" id="UP001221413"/>
    </source>
</evidence>
<gene>
    <name evidence="2" type="ORF">Dda_5245</name>
</gene>
<protein>
    <submittedName>
        <fullName evidence="2">Uncharacterized protein</fullName>
    </submittedName>
</protein>
<feature type="region of interest" description="Disordered" evidence="1">
    <location>
        <begin position="98"/>
        <end position="125"/>
    </location>
</feature>
<dbReference type="EMBL" id="JAQGDS010000006">
    <property type="protein sequence ID" value="KAJ6259607.1"/>
    <property type="molecule type" value="Genomic_DNA"/>
</dbReference>
<dbReference type="Proteomes" id="UP001221413">
    <property type="component" value="Unassembled WGS sequence"/>
</dbReference>
<sequence>MSQNANAALPVLPAVEQALRPFIKTPAEIAVTRRHISSTLDTLIAAAASPTPSLTNQRAARCLTGTRKAYYSAAVENLRLRRQWAELVSDITLPVPPDAQVPTVSSPTTSGHTHSRAGSAATSHSRAGSINRLSFVAPAEKDPSEWTAVYDQVLELRRVFSQLTVLSKYQQRITALAQSRERPLTAVFADYAQQMPPVPPGGPLAGKEQGSTPGGGSGGWDEEVLLPLEKAVVDAQKRLQAEKEMLVEAKVMVSREGVELETLPDAVRTTGMVAAKEELEVWLDEQLRLAGEGSGTPRKEKRRPSMSVPEGAGENFDLDEQLAEIKRVYESYVASREKLLHAFLLAIQPVKKEVIPPKTAKDRGGGGAAGAGTTGKNEIPALLGVMDELGHWKARMDELTELMKAMKEGSVNAARDLDITMGKLHSESQLLENYGRGGVSISRKGSVSGDASPFQASIELAKAWEQAAEEAERSVREEVDRDTVHAMEKLAGVDELIEQVKALLPEEDSGRRERKDVTWRGLRGNVGFDDDV</sequence>
<dbReference type="AlphaFoldDB" id="A0AAD6IWF0"/>
<evidence type="ECO:0000256" key="1">
    <source>
        <dbReference type="SAM" id="MobiDB-lite"/>
    </source>
</evidence>
<feature type="compositionally biased region" description="Polar residues" evidence="1">
    <location>
        <begin position="102"/>
        <end position="112"/>
    </location>
</feature>
<keyword evidence="3" id="KW-1185">Reference proteome</keyword>
<reference evidence="2" key="1">
    <citation type="submission" date="2023-01" db="EMBL/GenBank/DDBJ databases">
        <title>The chitinases involved in constricting ring structure development in the nematode-trapping fungus Drechslerella dactyloides.</title>
        <authorList>
            <person name="Wang R."/>
            <person name="Zhang L."/>
            <person name="Tang P."/>
            <person name="Li S."/>
            <person name="Liang L."/>
        </authorList>
    </citation>
    <scope>NUCLEOTIDE SEQUENCE</scope>
    <source>
        <strain evidence="2">YMF1.00031</strain>
    </source>
</reference>